<dbReference type="EMBL" id="JAINUF010000019">
    <property type="protein sequence ID" value="KAJ8337129.1"/>
    <property type="molecule type" value="Genomic_DNA"/>
</dbReference>
<comment type="caution">
    <text evidence="2">The sequence shown here is derived from an EMBL/GenBank/DDBJ whole genome shotgun (WGS) entry which is preliminary data.</text>
</comment>
<feature type="compositionally biased region" description="Basic and acidic residues" evidence="1">
    <location>
        <begin position="83"/>
        <end position="95"/>
    </location>
</feature>
<name>A0A9Q1EE41_SYNKA</name>
<organism evidence="2 3">
    <name type="scientific">Synaphobranchus kaupii</name>
    <name type="common">Kaup's arrowtooth eel</name>
    <dbReference type="NCBI Taxonomy" id="118154"/>
    <lineage>
        <taxon>Eukaryota</taxon>
        <taxon>Metazoa</taxon>
        <taxon>Chordata</taxon>
        <taxon>Craniata</taxon>
        <taxon>Vertebrata</taxon>
        <taxon>Euteleostomi</taxon>
        <taxon>Actinopterygii</taxon>
        <taxon>Neopterygii</taxon>
        <taxon>Teleostei</taxon>
        <taxon>Anguilliformes</taxon>
        <taxon>Synaphobranchidae</taxon>
        <taxon>Synaphobranchus</taxon>
    </lineage>
</organism>
<gene>
    <name evidence="2" type="ORF">SKAU_G00383490</name>
</gene>
<protein>
    <submittedName>
        <fullName evidence="2">Uncharacterized protein</fullName>
    </submittedName>
</protein>
<accession>A0A9Q1EE41</accession>
<evidence type="ECO:0000313" key="3">
    <source>
        <dbReference type="Proteomes" id="UP001152622"/>
    </source>
</evidence>
<feature type="compositionally biased region" description="Polar residues" evidence="1">
    <location>
        <begin position="113"/>
        <end position="129"/>
    </location>
</feature>
<evidence type="ECO:0000256" key="1">
    <source>
        <dbReference type="SAM" id="MobiDB-lite"/>
    </source>
</evidence>
<evidence type="ECO:0000313" key="2">
    <source>
        <dbReference type="EMBL" id="KAJ8337129.1"/>
    </source>
</evidence>
<keyword evidence="3" id="KW-1185">Reference proteome</keyword>
<dbReference type="AlphaFoldDB" id="A0A9Q1EE41"/>
<dbReference type="Proteomes" id="UP001152622">
    <property type="component" value="Chromosome 19"/>
</dbReference>
<reference evidence="2" key="1">
    <citation type="journal article" date="2023" name="Science">
        <title>Genome structures resolve the early diversification of teleost fishes.</title>
        <authorList>
            <person name="Parey E."/>
            <person name="Louis A."/>
            <person name="Montfort J."/>
            <person name="Bouchez O."/>
            <person name="Roques C."/>
            <person name="Iampietro C."/>
            <person name="Lluch J."/>
            <person name="Castinel A."/>
            <person name="Donnadieu C."/>
            <person name="Desvignes T."/>
            <person name="Floi Bucao C."/>
            <person name="Jouanno E."/>
            <person name="Wen M."/>
            <person name="Mejri S."/>
            <person name="Dirks R."/>
            <person name="Jansen H."/>
            <person name="Henkel C."/>
            <person name="Chen W.J."/>
            <person name="Zahm M."/>
            <person name="Cabau C."/>
            <person name="Klopp C."/>
            <person name="Thompson A.W."/>
            <person name="Robinson-Rechavi M."/>
            <person name="Braasch I."/>
            <person name="Lecointre G."/>
            <person name="Bobe J."/>
            <person name="Postlethwait J.H."/>
            <person name="Berthelot C."/>
            <person name="Roest Crollius H."/>
            <person name="Guiguen Y."/>
        </authorList>
    </citation>
    <scope>NUCLEOTIDE SEQUENCE</scope>
    <source>
        <strain evidence="2">WJC10195</strain>
    </source>
</reference>
<sequence>MKHLGVTGLLESFPYPSPALSLKWTMKPGDSSPLLWSNSLRRGQQPKTQTVPAVRHFDICKVQCLTSVKTGVKLRRSSLSTRVSDRREAKRHLQCEHAPQQAPPQRGMIPLASTESPITPVTSRPSTQRARGRGDGSDTSRSLINPEPSSSRSVPFAQMPR</sequence>
<feature type="compositionally biased region" description="Polar residues" evidence="1">
    <location>
        <begin position="139"/>
        <end position="153"/>
    </location>
</feature>
<feature type="region of interest" description="Disordered" evidence="1">
    <location>
        <begin position="75"/>
        <end position="161"/>
    </location>
</feature>
<proteinExistence type="predicted"/>